<feature type="domain" description="THAP-type" evidence="13">
    <location>
        <begin position="27"/>
        <end position="103"/>
    </location>
</feature>
<dbReference type="GO" id="GO:0003677">
    <property type="term" value="F:DNA binding"/>
    <property type="evidence" value="ECO:0007669"/>
    <property type="project" value="UniProtKB-UniRule"/>
</dbReference>
<evidence type="ECO:0000256" key="2">
    <source>
        <dbReference type="ARBA" id="ARBA00006177"/>
    </source>
</evidence>
<keyword evidence="10" id="KW-0539">Nucleus</keyword>
<comment type="caution">
    <text evidence="14">The sequence shown here is derived from an EMBL/GenBank/DDBJ whole genome shotgun (WGS) entry which is preliminary data.</text>
</comment>
<dbReference type="SUPFAM" id="SSF57716">
    <property type="entry name" value="Glucocorticoid receptor-like (DNA-binding domain)"/>
    <property type="match status" value="1"/>
</dbReference>
<keyword evidence="15" id="KW-1185">Reference proteome</keyword>
<keyword evidence="11" id="KW-0131">Cell cycle</keyword>
<evidence type="ECO:0000256" key="4">
    <source>
        <dbReference type="ARBA" id="ARBA00022771"/>
    </source>
</evidence>
<evidence type="ECO:0000259" key="13">
    <source>
        <dbReference type="PROSITE" id="PS50950"/>
    </source>
</evidence>
<evidence type="ECO:0000256" key="3">
    <source>
        <dbReference type="ARBA" id="ARBA00022723"/>
    </source>
</evidence>
<dbReference type="GO" id="GO:0008270">
    <property type="term" value="F:zinc ion binding"/>
    <property type="evidence" value="ECO:0007669"/>
    <property type="project" value="UniProtKB-KW"/>
</dbReference>
<dbReference type="Pfam" id="PF05485">
    <property type="entry name" value="THAP"/>
    <property type="match status" value="1"/>
</dbReference>
<keyword evidence="5" id="KW-0862">Zinc</keyword>
<dbReference type="Proteomes" id="UP001566132">
    <property type="component" value="Unassembled WGS sequence"/>
</dbReference>
<keyword evidence="7" id="KW-0175">Coiled coil</keyword>
<keyword evidence="8 12" id="KW-0238">DNA-binding</keyword>
<keyword evidence="3" id="KW-0479">Metal-binding</keyword>
<evidence type="ECO:0000256" key="11">
    <source>
        <dbReference type="ARBA" id="ARBA00023306"/>
    </source>
</evidence>
<evidence type="ECO:0000256" key="8">
    <source>
        <dbReference type="ARBA" id="ARBA00023125"/>
    </source>
</evidence>
<dbReference type="SMART" id="SM00980">
    <property type="entry name" value="THAP"/>
    <property type="match status" value="1"/>
</dbReference>
<evidence type="ECO:0000256" key="7">
    <source>
        <dbReference type="ARBA" id="ARBA00023054"/>
    </source>
</evidence>
<dbReference type="InterPro" id="IPR026516">
    <property type="entry name" value="THAP1/10"/>
</dbReference>
<reference evidence="14 15" key="1">
    <citation type="submission" date="2024-05" db="EMBL/GenBank/DDBJ databases">
        <title>Genetic variation in Jamaican populations of the coffee berry borer (Hypothenemus hampei).</title>
        <authorList>
            <person name="Errbii M."/>
            <person name="Myrie A."/>
        </authorList>
    </citation>
    <scope>NUCLEOTIDE SEQUENCE [LARGE SCALE GENOMIC DNA]</scope>
    <source>
        <strain evidence="14">JA-Hopewell-2020-01-JO</strain>
        <tissue evidence="14">Whole body</tissue>
    </source>
</reference>
<keyword evidence="4 12" id="KW-0863">Zinc-finger</keyword>
<dbReference type="SMART" id="SM00692">
    <property type="entry name" value="DM3"/>
    <property type="match status" value="1"/>
</dbReference>
<dbReference type="EMBL" id="JBDJPC010000013">
    <property type="protein sequence ID" value="KAL1488638.1"/>
    <property type="molecule type" value="Genomic_DNA"/>
</dbReference>
<dbReference type="PROSITE" id="PS50950">
    <property type="entry name" value="ZF_THAP"/>
    <property type="match status" value="1"/>
</dbReference>
<name>A0ABD1E235_HYPHA</name>
<proteinExistence type="inferred from homology"/>
<dbReference type="PANTHER" id="PTHR46600">
    <property type="entry name" value="THAP DOMAIN-CONTAINING"/>
    <property type="match status" value="1"/>
</dbReference>
<keyword evidence="9" id="KW-0804">Transcription</keyword>
<dbReference type="Gene3D" id="6.20.210.20">
    <property type="entry name" value="THAP domain"/>
    <property type="match status" value="1"/>
</dbReference>
<sequence length="151" mass="17266">MFCSATSSFKIFKQVIHRQVILQIIKMPCCSSINCVKNSANSRMFAFPANPVRRAIWVQNMQRDFIPTSGSRLCENHFEKSQFESNRQDGWKKLKPNAVPTLFDVVLNPPSIIDPCTKKFIYKTISSNEEVHAQEVLDNSIPTSQMEVNLI</sequence>
<dbReference type="InterPro" id="IPR006612">
    <property type="entry name" value="THAP_Znf"/>
</dbReference>
<keyword evidence="6" id="KW-0805">Transcription regulation</keyword>
<evidence type="ECO:0000313" key="14">
    <source>
        <dbReference type="EMBL" id="KAL1488638.1"/>
    </source>
</evidence>
<evidence type="ECO:0000313" key="15">
    <source>
        <dbReference type="Proteomes" id="UP001566132"/>
    </source>
</evidence>
<evidence type="ECO:0000256" key="5">
    <source>
        <dbReference type="ARBA" id="ARBA00022833"/>
    </source>
</evidence>
<dbReference type="InterPro" id="IPR038441">
    <property type="entry name" value="THAP_Znf_sf"/>
</dbReference>
<comment type="similarity">
    <text evidence="2">Belongs to the THAP1 family.</text>
</comment>
<evidence type="ECO:0000256" key="6">
    <source>
        <dbReference type="ARBA" id="ARBA00023015"/>
    </source>
</evidence>
<evidence type="ECO:0000256" key="12">
    <source>
        <dbReference type="PROSITE-ProRule" id="PRU00309"/>
    </source>
</evidence>
<dbReference type="GO" id="GO:0005654">
    <property type="term" value="C:nucleoplasm"/>
    <property type="evidence" value="ECO:0007669"/>
    <property type="project" value="UniProtKB-SubCell"/>
</dbReference>
<dbReference type="PANTHER" id="PTHR46600:SF1">
    <property type="entry name" value="THAP DOMAIN-CONTAINING PROTEIN 1"/>
    <property type="match status" value="1"/>
</dbReference>
<organism evidence="14 15">
    <name type="scientific">Hypothenemus hampei</name>
    <name type="common">Coffee berry borer</name>
    <dbReference type="NCBI Taxonomy" id="57062"/>
    <lineage>
        <taxon>Eukaryota</taxon>
        <taxon>Metazoa</taxon>
        <taxon>Ecdysozoa</taxon>
        <taxon>Arthropoda</taxon>
        <taxon>Hexapoda</taxon>
        <taxon>Insecta</taxon>
        <taxon>Pterygota</taxon>
        <taxon>Neoptera</taxon>
        <taxon>Endopterygota</taxon>
        <taxon>Coleoptera</taxon>
        <taxon>Polyphaga</taxon>
        <taxon>Cucujiformia</taxon>
        <taxon>Curculionidae</taxon>
        <taxon>Scolytinae</taxon>
        <taxon>Hypothenemus</taxon>
    </lineage>
</organism>
<evidence type="ECO:0000256" key="9">
    <source>
        <dbReference type="ARBA" id="ARBA00023163"/>
    </source>
</evidence>
<comment type="subcellular location">
    <subcellularLocation>
        <location evidence="1">Nucleus</location>
        <location evidence="1">Nucleoplasm</location>
    </subcellularLocation>
</comment>
<dbReference type="AlphaFoldDB" id="A0ABD1E235"/>
<accession>A0ABD1E235</accession>
<evidence type="ECO:0000256" key="1">
    <source>
        <dbReference type="ARBA" id="ARBA00004642"/>
    </source>
</evidence>
<protein>
    <recommendedName>
        <fullName evidence="13">THAP-type domain-containing protein</fullName>
    </recommendedName>
</protein>
<gene>
    <name evidence="14" type="ORF">ABEB36_014438</name>
</gene>
<evidence type="ECO:0000256" key="10">
    <source>
        <dbReference type="ARBA" id="ARBA00023242"/>
    </source>
</evidence>